<feature type="transmembrane region" description="Helical" evidence="1">
    <location>
        <begin position="12"/>
        <end position="31"/>
    </location>
</feature>
<proteinExistence type="predicted"/>
<sequence>MLLSGPCLFNIRYLYIFAVLLVPNATILICVGRKSFS</sequence>
<dbReference type="AlphaFoldDB" id="A0A0A9H0N4"/>
<evidence type="ECO:0000313" key="2">
    <source>
        <dbReference type="EMBL" id="JAE29349.1"/>
    </source>
</evidence>
<reference evidence="2" key="1">
    <citation type="submission" date="2014-09" db="EMBL/GenBank/DDBJ databases">
        <authorList>
            <person name="Magalhaes I.L.F."/>
            <person name="Oliveira U."/>
            <person name="Santos F.R."/>
            <person name="Vidigal T.H.D.A."/>
            <person name="Brescovit A.D."/>
            <person name="Santos A.J."/>
        </authorList>
    </citation>
    <scope>NUCLEOTIDE SEQUENCE</scope>
    <source>
        <tissue evidence="2">Shoot tissue taken approximately 20 cm above the soil surface</tissue>
    </source>
</reference>
<dbReference type="EMBL" id="GBRH01168547">
    <property type="protein sequence ID" value="JAE29349.1"/>
    <property type="molecule type" value="Transcribed_RNA"/>
</dbReference>
<organism evidence="2">
    <name type="scientific">Arundo donax</name>
    <name type="common">Giant reed</name>
    <name type="synonym">Donax arundinaceus</name>
    <dbReference type="NCBI Taxonomy" id="35708"/>
    <lineage>
        <taxon>Eukaryota</taxon>
        <taxon>Viridiplantae</taxon>
        <taxon>Streptophyta</taxon>
        <taxon>Embryophyta</taxon>
        <taxon>Tracheophyta</taxon>
        <taxon>Spermatophyta</taxon>
        <taxon>Magnoliopsida</taxon>
        <taxon>Liliopsida</taxon>
        <taxon>Poales</taxon>
        <taxon>Poaceae</taxon>
        <taxon>PACMAD clade</taxon>
        <taxon>Arundinoideae</taxon>
        <taxon>Arundineae</taxon>
        <taxon>Arundo</taxon>
    </lineage>
</organism>
<keyword evidence="1" id="KW-1133">Transmembrane helix</keyword>
<protein>
    <submittedName>
        <fullName evidence="2">Uncharacterized protein</fullName>
    </submittedName>
</protein>
<reference evidence="2" key="2">
    <citation type="journal article" date="2015" name="Data Brief">
        <title>Shoot transcriptome of the giant reed, Arundo donax.</title>
        <authorList>
            <person name="Barrero R.A."/>
            <person name="Guerrero F.D."/>
            <person name="Moolhuijzen P."/>
            <person name="Goolsby J.A."/>
            <person name="Tidwell J."/>
            <person name="Bellgard S.E."/>
            <person name="Bellgard M.I."/>
        </authorList>
    </citation>
    <scope>NUCLEOTIDE SEQUENCE</scope>
    <source>
        <tissue evidence="2">Shoot tissue taken approximately 20 cm above the soil surface</tissue>
    </source>
</reference>
<keyword evidence="1" id="KW-0472">Membrane</keyword>
<accession>A0A0A9H0N4</accession>
<name>A0A0A9H0N4_ARUDO</name>
<keyword evidence="1" id="KW-0812">Transmembrane</keyword>
<evidence type="ECO:0000256" key="1">
    <source>
        <dbReference type="SAM" id="Phobius"/>
    </source>
</evidence>